<gene>
    <name evidence="2" type="ORF">PILCRDRAFT_2744</name>
</gene>
<reference evidence="2 3" key="1">
    <citation type="submission" date="2014-04" db="EMBL/GenBank/DDBJ databases">
        <authorList>
            <consortium name="DOE Joint Genome Institute"/>
            <person name="Kuo A."/>
            <person name="Tarkka M."/>
            <person name="Buscot F."/>
            <person name="Kohler A."/>
            <person name="Nagy L.G."/>
            <person name="Floudas D."/>
            <person name="Copeland A."/>
            <person name="Barry K.W."/>
            <person name="Cichocki N."/>
            <person name="Veneault-Fourrey C."/>
            <person name="LaButti K."/>
            <person name="Lindquist E.A."/>
            <person name="Lipzen A."/>
            <person name="Lundell T."/>
            <person name="Morin E."/>
            <person name="Murat C."/>
            <person name="Sun H."/>
            <person name="Tunlid A."/>
            <person name="Henrissat B."/>
            <person name="Grigoriev I.V."/>
            <person name="Hibbett D.S."/>
            <person name="Martin F."/>
            <person name="Nordberg H.P."/>
            <person name="Cantor M.N."/>
            <person name="Hua S.X."/>
        </authorList>
    </citation>
    <scope>NUCLEOTIDE SEQUENCE [LARGE SCALE GENOMIC DNA]</scope>
    <source>
        <strain evidence="2 3">F 1598</strain>
    </source>
</reference>
<sequence>MASLTTPPTPIPHENNDATRLVDSPSTSVQLSRTNDEFRAAEFDGWWGGVSTLALVVGTAEDEWQPPGHPSSMVLN</sequence>
<dbReference type="EMBL" id="KN832976">
    <property type="protein sequence ID" value="KIM88516.1"/>
    <property type="molecule type" value="Genomic_DNA"/>
</dbReference>
<dbReference type="InParanoid" id="A0A0C3GCZ6"/>
<feature type="compositionally biased region" description="Polar residues" evidence="1">
    <location>
        <begin position="24"/>
        <end position="33"/>
    </location>
</feature>
<evidence type="ECO:0000256" key="1">
    <source>
        <dbReference type="SAM" id="MobiDB-lite"/>
    </source>
</evidence>
<evidence type="ECO:0000313" key="2">
    <source>
        <dbReference type="EMBL" id="KIM88516.1"/>
    </source>
</evidence>
<dbReference type="AlphaFoldDB" id="A0A0C3GCZ6"/>
<proteinExistence type="predicted"/>
<name>A0A0C3GCZ6_PILCF</name>
<protein>
    <submittedName>
        <fullName evidence="2">Uncharacterized protein</fullName>
    </submittedName>
</protein>
<dbReference type="HOGENOM" id="CLU_2655343_0_0_1"/>
<reference evidence="3" key="2">
    <citation type="submission" date="2015-01" db="EMBL/GenBank/DDBJ databases">
        <title>Evolutionary Origins and Diversification of the Mycorrhizal Mutualists.</title>
        <authorList>
            <consortium name="DOE Joint Genome Institute"/>
            <consortium name="Mycorrhizal Genomics Consortium"/>
            <person name="Kohler A."/>
            <person name="Kuo A."/>
            <person name="Nagy L.G."/>
            <person name="Floudas D."/>
            <person name="Copeland A."/>
            <person name="Barry K.W."/>
            <person name="Cichocki N."/>
            <person name="Veneault-Fourrey C."/>
            <person name="LaButti K."/>
            <person name="Lindquist E.A."/>
            <person name="Lipzen A."/>
            <person name="Lundell T."/>
            <person name="Morin E."/>
            <person name="Murat C."/>
            <person name="Riley R."/>
            <person name="Ohm R."/>
            <person name="Sun H."/>
            <person name="Tunlid A."/>
            <person name="Henrissat B."/>
            <person name="Grigoriev I.V."/>
            <person name="Hibbett D.S."/>
            <person name="Martin F."/>
        </authorList>
    </citation>
    <scope>NUCLEOTIDE SEQUENCE [LARGE SCALE GENOMIC DNA]</scope>
    <source>
        <strain evidence="3">F 1598</strain>
    </source>
</reference>
<feature type="region of interest" description="Disordered" evidence="1">
    <location>
        <begin position="1"/>
        <end position="33"/>
    </location>
</feature>
<accession>A0A0C3GCZ6</accession>
<evidence type="ECO:0000313" key="3">
    <source>
        <dbReference type="Proteomes" id="UP000054166"/>
    </source>
</evidence>
<dbReference type="Proteomes" id="UP000054166">
    <property type="component" value="Unassembled WGS sequence"/>
</dbReference>
<keyword evidence="3" id="KW-1185">Reference proteome</keyword>
<organism evidence="2 3">
    <name type="scientific">Piloderma croceum (strain F 1598)</name>
    <dbReference type="NCBI Taxonomy" id="765440"/>
    <lineage>
        <taxon>Eukaryota</taxon>
        <taxon>Fungi</taxon>
        <taxon>Dikarya</taxon>
        <taxon>Basidiomycota</taxon>
        <taxon>Agaricomycotina</taxon>
        <taxon>Agaricomycetes</taxon>
        <taxon>Agaricomycetidae</taxon>
        <taxon>Atheliales</taxon>
        <taxon>Atheliaceae</taxon>
        <taxon>Piloderma</taxon>
    </lineage>
</organism>